<feature type="transmembrane region" description="Helical" evidence="5">
    <location>
        <begin position="59"/>
        <end position="78"/>
    </location>
</feature>
<keyword evidence="4 5" id="KW-0472">Membrane</keyword>
<accession>M7SSH8</accession>
<feature type="transmembrane region" description="Helical" evidence="5">
    <location>
        <begin position="229"/>
        <end position="256"/>
    </location>
</feature>
<dbReference type="eggNOG" id="KOG0254">
    <property type="taxonomic scope" value="Eukaryota"/>
</dbReference>
<proteinExistence type="predicted"/>
<dbReference type="PROSITE" id="PS00216">
    <property type="entry name" value="SUGAR_TRANSPORT_1"/>
    <property type="match status" value="1"/>
</dbReference>
<dbReference type="EMBL" id="KB706079">
    <property type="protein sequence ID" value="EMR69474.1"/>
    <property type="molecule type" value="Genomic_DNA"/>
</dbReference>
<evidence type="ECO:0000256" key="1">
    <source>
        <dbReference type="ARBA" id="ARBA00004141"/>
    </source>
</evidence>
<evidence type="ECO:0000256" key="4">
    <source>
        <dbReference type="ARBA" id="ARBA00023136"/>
    </source>
</evidence>
<dbReference type="KEGG" id="ela:UCREL1_3514"/>
<dbReference type="PANTHER" id="PTHR23501:SF43">
    <property type="entry name" value="MULTIDRUG TRANSPORTER, PUTATIVE (AFU_ORTHOLOGUE AFUA_6G03040)-RELATED"/>
    <property type="match status" value="1"/>
</dbReference>
<feature type="transmembrane region" description="Helical" evidence="5">
    <location>
        <begin position="30"/>
        <end position="47"/>
    </location>
</feature>
<dbReference type="HOGENOM" id="CLU_997580_0_0_1"/>
<feature type="transmembrane region" description="Helical" evidence="5">
    <location>
        <begin position="84"/>
        <end position="106"/>
    </location>
</feature>
<protein>
    <submittedName>
        <fullName evidence="7">Putative mfs multidrug transporter protein</fullName>
    </submittedName>
</protein>
<gene>
    <name evidence="7" type="ORF">UCREL1_3514</name>
</gene>
<feature type="domain" description="Major facilitator superfamily (MFS) profile" evidence="6">
    <location>
        <begin position="1"/>
        <end position="279"/>
    </location>
</feature>
<evidence type="ECO:0000256" key="2">
    <source>
        <dbReference type="ARBA" id="ARBA00022692"/>
    </source>
</evidence>
<keyword evidence="2 5" id="KW-0812">Transmembrane</keyword>
<dbReference type="PANTHER" id="PTHR23501">
    <property type="entry name" value="MAJOR FACILITATOR SUPERFAMILY"/>
    <property type="match status" value="1"/>
</dbReference>
<evidence type="ECO:0000259" key="6">
    <source>
        <dbReference type="PROSITE" id="PS50850"/>
    </source>
</evidence>
<dbReference type="Pfam" id="PF07690">
    <property type="entry name" value="MFS_1"/>
    <property type="match status" value="1"/>
</dbReference>
<organism evidence="7 8">
    <name type="scientific">Eutypa lata (strain UCR-EL1)</name>
    <name type="common">Grapevine dieback disease fungus</name>
    <name type="synonym">Eutypa armeniacae</name>
    <dbReference type="NCBI Taxonomy" id="1287681"/>
    <lineage>
        <taxon>Eukaryota</taxon>
        <taxon>Fungi</taxon>
        <taxon>Dikarya</taxon>
        <taxon>Ascomycota</taxon>
        <taxon>Pezizomycotina</taxon>
        <taxon>Sordariomycetes</taxon>
        <taxon>Xylariomycetidae</taxon>
        <taxon>Xylariales</taxon>
        <taxon>Diatrypaceae</taxon>
        <taxon>Eutypa</taxon>
    </lineage>
</organism>
<dbReference type="GO" id="GO:0022857">
    <property type="term" value="F:transmembrane transporter activity"/>
    <property type="evidence" value="ECO:0007669"/>
    <property type="project" value="InterPro"/>
</dbReference>
<feature type="transmembrane region" description="Helical" evidence="5">
    <location>
        <begin position="118"/>
        <end position="139"/>
    </location>
</feature>
<dbReference type="PROSITE" id="PS50850">
    <property type="entry name" value="MFS"/>
    <property type="match status" value="1"/>
</dbReference>
<feature type="transmembrane region" description="Helical" evidence="5">
    <location>
        <begin position="199"/>
        <end position="217"/>
    </location>
</feature>
<evidence type="ECO:0000256" key="3">
    <source>
        <dbReference type="ARBA" id="ARBA00022989"/>
    </source>
</evidence>
<dbReference type="Proteomes" id="UP000012174">
    <property type="component" value="Unassembled WGS sequence"/>
</dbReference>
<dbReference type="AlphaFoldDB" id="M7SSH8"/>
<dbReference type="SUPFAM" id="SSF103473">
    <property type="entry name" value="MFS general substrate transporter"/>
    <property type="match status" value="1"/>
</dbReference>
<comment type="subcellular location">
    <subcellularLocation>
        <location evidence="1">Membrane</location>
        <topology evidence="1">Multi-pass membrane protein</topology>
    </subcellularLocation>
</comment>
<dbReference type="Gene3D" id="1.20.1720.10">
    <property type="entry name" value="Multidrug resistance protein D"/>
    <property type="match status" value="1"/>
</dbReference>
<keyword evidence="8" id="KW-1185">Reference proteome</keyword>
<dbReference type="InterPro" id="IPR005829">
    <property type="entry name" value="Sugar_transporter_CS"/>
</dbReference>
<feature type="transmembrane region" description="Helical" evidence="5">
    <location>
        <begin position="174"/>
        <end position="192"/>
    </location>
</feature>
<reference evidence="8" key="1">
    <citation type="journal article" date="2013" name="Genome Announc.">
        <title>Draft genome sequence of the grapevine dieback fungus Eutypa lata UCR-EL1.</title>
        <authorList>
            <person name="Blanco-Ulate B."/>
            <person name="Rolshausen P.E."/>
            <person name="Cantu D."/>
        </authorList>
    </citation>
    <scope>NUCLEOTIDE SEQUENCE [LARGE SCALE GENOMIC DNA]</scope>
    <source>
        <strain evidence="8">UCR-EL1</strain>
    </source>
</reference>
<dbReference type="OrthoDB" id="440553at2759"/>
<evidence type="ECO:0000313" key="7">
    <source>
        <dbReference type="EMBL" id="EMR69474.1"/>
    </source>
</evidence>
<sequence length="279" mass="29707">MLFLVQTEIFIVTTSLVAIAEELGDFDTASWVLASYFLGYVGLVVIVAKLSDIFGRKPIYVLSIFIFTLFSGCCAAARTMPQLIILRAFQGVGGGGSYALATILTIEIVPPEKYPTQMTYMGVAVMLALVLGPIAGGGISSVTTWRWIFLFNVPVGVRFQLVSGLSSLDAGVRLIPFGVGLSAGTILSANVAKRFKVPAVYCVIVGALLQIVGYALLGSSGSYIDIPTAVYAYLVIAGLGCGISFQILILTIPAVAEKRDHGKSPLAFRFESTWVSRTN</sequence>
<dbReference type="OMA" id="VITHWIV"/>
<dbReference type="GO" id="GO:0005886">
    <property type="term" value="C:plasma membrane"/>
    <property type="evidence" value="ECO:0007669"/>
    <property type="project" value="TreeGrafter"/>
</dbReference>
<dbReference type="InterPro" id="IPR036259">
    <property type="entry name" value="MFS_trans_sf"/>
</dbReference>
<evidence type="ECO:0000256" key="5">
    <source>
        <dbReference type="SAM" id="Phobius"/>
    </source>
</evidence>
<dbReference type="STRING" id="1287681.M7SSH8"/>
<dbReference type="InterPro" id="IPR020846">
    <property type="entry name" value="MFS_dom"/>
</dbReference>
<evidence type="ECO:0000313" key="8">
    <source>
        <dbReference type="Proteomes" id="UP000012174"/>
    </source>
</evidence>
<dbReference type="InterPro" id="IPR011701">
    <property type="entry name" value="MFS"/>
</dbReference>
<name>M7SSH8_EUTLA</name>
<keyword evidence="3 5" id="KW-1133">Transmembrane helix</keyword>